<dbReference type="Proteomes" id="UP000253919">
    <property type="component" value="Unassembled WGS sequence"/>
</dbReference>
<name>A0A369QCT5_9BACT</name>
<feature type="transmembrane region" description="Helical" evidence="6">
    <location>
        <begin position="124"/>
        <end position="146"/>
    </location>
</feature>
<protein>
    <recommendedName>
        <fullName evidence="7">VTT domain-containing protein</fullName>
    </recommendedName>
</protein>
<feature type="transmembrane region" description="Helical" evidence="6">
    <location>
        <begin position="73"/>
        <end position="94"/>
    </location>
</feature>
<gene>
    <name evidence="8" type="ORF">AHMF7616_01098</name>
</gene>
<keyword evidence="2" id="KW-1003">Cell membrane</keyword>
<evidence type="ECO:0000256" key="4">
    <source>
        <dbReference type="ARBA" id="ARBA00022989"/>
    </source>
</evidence>
<evidence type="ECO:0000313" key="9">
    <source>
        <dbReference type="Proteomes" id="UP000253919"/>
    </source>
</evidence>
<keyword evidence="4 6" id="KW-1133">Transmembrane helix</keyword>
<dbReference type="OrthoDB" id="9812980at2"/>
<evidence type="ECO:0000256" key="5">
    <source>
        <dbReference type="ARBA" id="ARBA00023136"/>
    </source>
</evidence>
<feature type="domain" description="VTT" evidence="7">
    <location>
        <begin position="58"/>
        <end position="173"/>
    </location>
</feature>
<evidence type="ECO:0000256" key="6">
    <source>
        <dbReference type="SAM" id="Phobius"/>
    </source>
</evidence>
<feature type="transmembrane region" description="Helical" evidence="6">
    <location>
        <begin position="183"/>
        <end position="202"/>
    </location>
</feature>
<proteinExistence type="predicted"/>
<feature type="transmembrane region" description="Helical" evidence="6">
    <location>
        <begin position="42"/>
        <end position="66"/>
    </location>
</feature>
<dbReference type="Pfam" id="PF09335">
    <property type="entry name" value="VTT_dom"/>
    <property type="match status" value="1"/>
</dbReference>
<comment type="caution">
    <text evidence="8">The sequence shown here is derived from an EMBL/GenBank/DDBJ whole genome shotgun (WGS) entry which is preliminary data.</text>
</comment>
<accession>A0A369QCT5</accession>
<evidence type="ECO:0000256" key="2">
    <source>
        <dbReference type="ARBA" id="ARBA00022475"/>
    </source>
</evidence>
<keyword evidence="9" id="KW-1185">Reference proteome</keyword>
<evidence type="ECO:0000313" key="8">
    <source>
        <dbReference type="EMBL" id="RDC62504.1"/>
    </source>
</evidence>
<feature type="transmembrane region" description="Helical" evidence="6">
    <location>
        <begin position="5"/>
        <end position="22"/>
    </location>
</feature>
<dbReference type="InterPro" id="IPR051311">
    <property type="entry name" value="DedA_domain"/>
</dbReference>
<comment type="subcellular location">
    <subcellularLocation>
        <location evidence="1">Cell membrane</location>
        <topology evidence="1">Multi-pass membrane protein</topology>
    </subcellularLocation>
</comment>
<keyword evidence="5 6" id="KW-0472">Membrane</keyword>
<dbReference type="PANTHER" id="PTHR42709:SF6">
    <property type="entry name" value="UNDECAPRENYL PHOSPHATE TRANSPORTER A"/>
    <property type="match status" value="1"/>
</dbReference>
<organism evidence="8 9">
    <name type="scientific">Adhaeribacter pallidiroseus</name>
    <dbReference type="NCBI Taxonomy" id="2072847"/>
    <lineage>
        <taxon>Bacteria</taxon>
        <taxon>Pseudomonadati</taxon>
        <taxon>Bacteroidota</taxon>
        <taxon>Cytophagia</taxon>
        <taxon>Cytophagales</taxon>
        <taxon>Hymenobacteraceae</taxon>
        <taxon>Adhaeribacter</taxon>
    </lineage>
</organism>
<sequence>MKRLLYIFLFCCILIILTFLLFDDLENWITTYVNSGKTLTTFTLLSFGFLSLDTLLPVPSSLLMILNGKVLGFFLGSMVSWGGTLVSSLFGFYLGQSANPYFDKFFSATDKAFSNNFFRKYGNWAILTSKALPILSEAVSFVAGTAAVPFKTFLLYSAIGHLLIAVVYGYLGSYANTLHSGLITLIIIVGTVVVGWLVQYFLKNKRI</sequence>
<dbReference type="AlphaFoldDB" id="A0A369QCT5"/>
<dbReference type="InterPro" id="IPR032816">
    <property type="entry name" value="VTT_dom"/>
</dbReference>
<dbReference type="GO" id="GO:0005886">
    <property type="term" value="C:plasma membrane"/>
    <property type="evidence" value="ECO:0007669"/>
    <property type="project" value="UniProtKB-SubCell"/>
</dbReference>
<evidence type="ECO:0000256" key="1">
    <source>
        <dbReference type="ARBA" id="ARBA00004651"/>
    </source>
</evidence>
<dbReference type="PANTHER" id="PTHR42709">
    <property type="entry name" value="ALKALINE PHOSPHATASE LIKE PROTEIN"/>
    <property type="match status" value="1"/>
</dbReference>
<dbReference type="EMBL" id="QASA01000001">
    <property type="protein sequence ID" value="RDC62504.1"/>
    <property type="molecule type" value="Genomic_DNA"/>
</dbReference>
<feature type="transmembrane region" description="Helical" evidence="6">
    <location>
        <begin position="153"/>
        <end position="171"/>
    </location>
</feature>
<evidence type="ECO:0000259" key="7">
    <source>
        <dbReference type="Pfam" id="PF09335"/>
    </source>
</evidence>
<evidence type="ECO:0000256" key="3">
    <source>
        <dbReference type="ARBA" id="ARBA00022692"/>
    </source>
</evidence>
<keyword evidence="3 6" id="KW-0812">Transmembrane</keyword>
<reference evidence="8 9" key="1">
    <citation type="submission" date="2018-04" db="EMBL/GenBank/DDBJ databases">
        <title>Adhaeribacter sp. HMF7616 genome sequencing and assembly.</title>
        <authorList>
            <person name="Kang H."/>
            <person name="Kang J."/>
            <person name="Cha I."/>
            <person name="Kim H."/>
            <person name="Joh K."/>
        </authorList>
    </citation>
    <scope>NUCLEOTIDE SEQUENCE [LARGE SCALE GENOMIC DNA]</scope>
    <source>
        <strain evidence="8 9">HMF7616</strain>
    </source>
</reference>
<dbReference type="RefSeq" id="WP_115371943.1">
    <property type="nucleotide sequence ID" value="NZ_QASA01000001.1"/>
</dbReference>